<evidence type="ECO:0000313" key="1">
    <source>
        <dbReference type="EMBL" id="WVZ94046.1"/>
    </source>
</evidence>
<sequence>MWRISEDCVEAKKMKSSSWSSVSDISALSSKFRRDRVEGVDNALIKGEIESQWTGLIALLV</sequence>
<proteinExistence type="predicted"/>
<organism evidence="1 2">
    <name type="scientific">Paspalum notatum var. saurae</name>
    <dbReference type="NCBI Taxonomy" id="547442"/>
    <lineage>
        <taxon>Eukaryota</taxon>
        <taxon>Viridiplantae</taxon>
        <taxon>Streptophyta</taxon>
        <taxon>Embryophyta</taxon>
        <taxon>Tracheophyta</taxon>
        <taxon>Spermatophyta</taxon>
        <taxon>Magnoliopsida</taxon>
        <taxon>Liliopsida</taxon>
        <taxon>Poales</taxon>
        <taxon>Poaceae</taxon>
        <taxon>PACMAD clade</taxon>
        <taxon>Panicoideae</taxon>
        <taxon>Andropogonodae</taxon>
        <taxon>Paspaleae</taxon>
        <taxon>Paspalinae</taxon>
        <taxon>Paspalum</taxon>
    </lineage>
</organism>
<dbReference type="EMBL" id="CP144753">
    <property type="protein sequence ID" value="WVZ94046.1"/>
    <property type="molecule type" value="Genomic_DNA"/>
</dbReference>
<reference evidence="1 2" key="1">
    <citation type="submission" date="2024-02" db="EMBL/GenBank/DDBJ databases">
        <title>High-quality chromosome-scale genome assembly of Pensacola bahiagrass (Paspalum notatum Flugge var. saurae).</title>
        <authorList>
            <person name="Vega J.M."/>
            <person name="Podio M."/>
            <person name="Orjuela J."/>
            <person name="Siena L.A."/>
            <person name="Pessino S.C."/>
            <person name="Combes M.C."/>
            <person name="Mariac C."/>
            <person name="Albertini E."/>
            <person name="Pupilli F."/>
            <person name="Ortiz J.P.A."/>
            <person name="Leblanc O."/>
        </authorList>
    </citation>
    <scope>NUCLEOTIDE SEQUENCE [LARGE SCALE GENOMIC DNA]</scope>
    <source>
        <strain evidence="1">R1</strain>
        <tissue evidence="1">Leaf</tissue>
    </source>
</reference>
<keyword evidence="2" id="KW-1185">Reference proteome</keyword>
<name>A0AAQ3XDP1_PASNO</name>
<gene>
    <name evidence="1" type="ORF">U9M48_039988</name>
</gene>
<dbReference type="Proteomes" id="UP001341281">
    <property type="component" value="Chromosome 09"/>
</dbReference>
<accession>A0AAQ3XDP1</accession>
<dbReference type="AlphaFoldDB" id="A0AAQ3XDP1"/>
<evidence type="ECO:0000313" key="2">
    <source>
        <dbReference type="Proteomes" id="UP001341281"/>
    </source>
</evidence>
<protein>
    <submittedName>
        <fullName evidence="1">Uncharacterized protein</fullName>
    </submittedName>
</protein>